<accession>A0A839IUN1</accession>
<comment type="caution">
    <text evidence="1">Lacks conserved residue(s) required for the propagation of feature annotation.</text>
</comment>
<evidence type="ECO:0000313" key="3">
    <source>
        <dbReference type="EMBL" id="MBB1488658.1"/>
    </source>
</evidence>
<organism evidence="3 4">
    <name type="scientific">Oceanospirillum sediminis</name>
    <dbReference type="NCBI Taxonomy" id="2760088"/>
    <lineage>
        <taxon>Bacteria</taxon>
        <taxon>Pseudomonadati</taxon>
        <taxon>Pseudomonadota</taxon>
        <taxon>Gammaproteobacteria</taxon>
        <taxon>Oceanospirillales</taxon>
        <taxon>Oceanospirillaceae</taxon>
        <taxon>Oceanospirillum</taxon>
    </lineage>
</organism>
<reference evidence="3 4" key="1">
    <citation type="submission" date="2020-08" db="EMBL/GenBank/DDBJ databases">
        <title>Oceanospirillum sp. nov. isolated from marine sediment.</title>
        <authorList>
            <person name="Ji X."/>
        </authorList>
    </citation>
    <scope>NUCLEOTIDE SEQUENCE [LARGE SCALE GENOMIC DNA]</scope>
    <source>
        <strain evidence="3 4">D5</strain>
    </source>
</reference>
<dbReference type="InterPro" id="IPR001789">
    <property type="entry name" value="Sig_transdc_resp-reg_receiver"/>
</dbReference>
<dbReference type="InterPro" id="IPR011006">
    <property type="entry name" value="CheY-like_superfamily"/>
</dbReference>
<dbReference type="Gene3D" id="3.40.50.2300">
    <property type="match status" value="1"/>
</dbReference>
<sequence>MIKIIALVGYSRTDLSTFRSVLSSHRLHAYPDTEALCTGLPSGQPDLILCRLTEKGEGYDFSRTIRQHPELSGVPVILISEGNTPVDFIRAVESGANELTE</sequence>
<feature type="domain" description="Response regulatory" evidence="2">
    <location>
        <begin position="1"/>
        <end position="101"/>
    </location>
</feature>
<keyword evidence="4" id="KW-1185">Reference proteome</keyword>
<gene>
    <name evidence="3" type="ORF">H4O21_18795</name>
</gene>
<name>A0A839IUN1_9GAMM</name>
<dbReference type="GO" id="GO:0000160">
    <property type="term" value="P:phosphorelay signal transduction system"/>
    <property type="evidence" value="ECO:0007669"/>
    <property type="project" value="InterPro"/>
</dbReference>
<dbReference type="EMBL" id="JACJFM010000032">
    <property type="protein sequence ID" value="MBB1488658.1"/>
    <property type="molecule type" value="Genomic_DNA"/>
</dbReference>
<evidence type="ECO:0000259" key="2">
    <source>
        <dbReference type="PROSITE" id="PS50110"/>
    </source>
</evidence>
<dbReference type="Proteomes" id="UP000565262">
    <property type="component" value="Unassembled WGS sequence"/>
</dbReference>
<dbReference type="PROSITE" id="PS50110">
    <property type="entry name" value="RESPONSE_REGULATORY"/>
    <property type="match status" value="1"/>
</dbReference>
<evidence type="ECO:0000256" key="1">
    <source>
        <dbReference type="PROSITE-ProRule" id="PRU00169"/>
    </source>
</evidence>
<comment type="caution">
    <text evidence="3">The sequence shown here is derived from an EMBL/GenBank/DDBJ whole genome shotgun (WGS) entry which is preliminary data.</text>
</comment>
<protein>
    <recommendedName>
        <fullName evidence="2">Response regulatory domain-containing protein</fullName>
    </recommendedName>
</protein>
<dbReference type="SUPFAM" id="SSF52172">
    <property type="entry name" value="CheY-like"/>
    <property type="match status" value="1"/>
</dbReference>
<proteinExistence type="predicted"/>
<evidence type="ECO:0000313" key="4">
    <source>
        <dbReference type="Proteomes" id="UP000565262"/>
    </source>
</evidence>
<dbReference type="RefSeq" id="WP_182810429.1">
    <property type="nucleotide sequence ID" value="NZ_JACJFM010000032.1"/>
</dbReference>
<dbReference type="AlphaFoldDB" id="A0A839IUN1"/>